<name>A0A5E7ZAG7_9SPHN</name>
<accession>A0A5E7ZAG7</accession>
<evidence type="ECO:0000313" key="2">
    <source>
        <dbReference type="EMBL" id="VVT15708.1"/>
    </source>
</evidence>
<feature type="compositionally biased region" description="Polar residues" evidence="1">
    <location>
        <begin position="117"/>
        <end position="133"/>
    </location>
</feature>
<dbReference type="AlphaFoldDB" id="A0A5E7ZAG7"/>
<evidence type="ECO:0000313" key="3">
    <source>
        <dbReference type="Proteomes" id="UP000326857"/>
    </source>
</evidence>
<proteinExistence type="predicted"/>
<evidence type="ECO:0000256" key="1">
    <source>
        <dbReference type="SAM" id="MobiDB-lite"/>
    </source>
</evidence>
<protein>
    <submittedName>
        <fullName evidence="2">Uncharacterized protein</fullName>
    </submittedName>
</protein>
<feature type="region of interest" description="Disordered" evidence="1">
    <location>
        <begin position="105"/>
        <end position="167"/>
    </location>
</feature>
<reference evidence="2 3" key="1">
    <citation type="submission" date="2019-09" db="EMBL/GenBank/DDBJ databases">
        <authorList>
            <person name="Dittami M. S."/>
        </authorList>
    </citation>
    <scope>NUCLEOTIDE SEQUENCE [LARGE SCALE GENOMIC DNA]</scope>
    <source>
        <strain evidence="2">SPHINGO391</strain>
    </source>
</reference>
<organism evidence="2 3">
    <name type="scientific">Sphingomonas aurantiaca</name>
    <dbReference type="NCBI Taxonomy" id="185949"/>
    <lineage>
        <taxon>Bacteria</taxon>
        <taxon>Pseudomonadati</taxon>
        <taxon>Pseudomonadota</taxon>
        <taxon>Alphaproteobacteria</taxon>
        <taxon>Sphingomonadales</taxon>
        <taxon>Sphingomonadaceae</taxon>
        <taxon>Sphingomonas</taxon>
    </lineage>
</organism>
<feature type="compositionally biased region" description="Basic and acidic residues" evidence="1">
    <location>
        <begin position="136"/>
        <end position="150"/>
    </location>
</feature>
<sequence length="167" mass="17800">MYFIILSPFKSSRQDPPLMRPRFGPPIAFGVAASVFVIGGARAARLGLQPNEPSCPRQGAWQRALHGEICRTGGARGGAHAVQTPMDEIPMGEMGIAGGNCREGRRPAHQPAATHRSAGTATGRQMAKRNSNPLFRHSDDALRSPPRDHPAGNNIATIRHSGGIITI</sequence>
<gene>
    <name evidence="2" type="ORF">SPHINGO391_440370</name>
</gene>
<dbReference type="Proteomes" id="UP000326857">
    <property type="component" value="Unassembled WGS sequence"/>
</dbReference>
<dbReference type="EMBL" id="CABVLI010000039">
    <property type="protein sequence ID" value="VVT15708.1"/>
    <property type="molecule type" value="Genomic_DNA"/>
</dbReference>